<gene>
    <name evidence="5" type="ORF">FRUB_10556</name>
</gene>
<evidence type="ECO:0000256" key="2">
    <source>
        <dbReference type="ARBA" id="ARBA00022679"/>
    </source>
</evidence>
<keyword evidence="6" id="KW-1185">Reference proteome</keyword>
<dbReference type="PANTHER" id="PTHR13693">
    <property type="entry name" value="CLASS II AMINOTRANSFERASE/8-AMINO-7-OXONONANOATE SYNTHASE"/>
    <property type="match status" value="1"/>
</dbReference>
<dbReference type="Pfam" id="PF00155">
    <property type="entry name" value="Aminotran_1_2"/>
    <property type="match status" value="1"/>
</dbReference>
<evidence type="ECO:0000313" key="6">
    <source>
        <dbReference type="Proteomes" id="UP000214646"/>
    </source>
</evidence>
<dbReference type="EMBL" id="NIDE01000020">
    <property type="protein sequence ID" value="OWK34585.1"/>
    <property type="molecule type" value="Genomic_DNA"/>
</dbReference>
<keyword evidence="2" id="KW-0808">Transferase</keyword>
<dbReference type="Gene3D" id="3.90.1150.10">
    <property type="entry name" value="Aspartate Aminotransferase, domain 1"/>
    <property type="match status" value="1"/>
</dbReference>
<dbReference type="SUPFAM" id="SSF53383">
    <property type="entry name" value="PLP-dependent transferases"/>
    <property type="match status" value="1"/>
</dbReference>
<dbReference type="GO" id="GO:0030170">
    <property type="term" value="F:pyridoxal phosphate binding"/>
    <property type="evidence" value="ECO:0007669"/>
    <property type="project" value="InterPro"/>
</dbReference>
<dbReference type="InterPro" id="IPR050087">
    <property type="entry name" value="AON_synthase_class-II"/>
</dbReference>
<proteinExistence type="predicted"/>
<feature type="domain" description="Aminotransferase class I/classII large" evidence="4">
    <location>
        <begin position="72"/>
        <end position="375"/>
    </location>
</feature>
<evidence type="ECO:0000256" key="1">
    <source>
        <dbReference type="ARBA" id="ARBA00001933"/>
    </source>
</evidence>
<evidence type="ECO:0000259" key="4">
    <source>
        <dbReference type="Pfam" id="PF00155"/>
    </source>
</evidence>
<accession>A0A225DDV6</accession>
<dbReference type="AlphaFoldDB" id="A0A225DDV6"/>
<comment type="caution">
    <text evidence="5">The sequence shown here is derived from an EMBL/GenBank/DDBJ whole genome shotgun (WGS) entry which is preliminary data.</text>
</comment>
<keyword evidence="3" id="KW-0663">Pyridoxal phosphate</keyword>
<comment type="cofactor">
    <cofactor evidence="1">
        <name>pyridoxal 5'-phosphate</name>
        <dbReference type="ChEBI" id="CHEBI:597326"/>
    </cofactor>
</comment>
<dbReference type="InterPro" id="IPR015424">
    <property type="entry name" value="PyrdxlP-dep_Trfase"/>
</dbReference>
<dbReference type="InterPro" id="IPR015421">
    <property type="entry name" value="PyrdxlP-dep_Trfase_major"/>
</dbReference>
<reference evidence="6" key="1">
    <citation type="submission" date="2017-06" db="EMBL/GenBank/DDBJ databases">
        <title>Genome analysis of Fimbriiglobus ruber SP5, the first member of the order Planctomycetales with confirmed chitinolytic capability.</title>
        <authorList>
            <person name="Ravin N.V."/>
            <person name="Rakitin A.L."/>
            <person name="Ivanova A.A."/>
            <person name="Beletsky A.V."/>
            <person name="Kulichevskaya I.S."/>
            <person name="Mardanov A.V."/>
            <person name="Dedysh S.N."/>
        </authorList>
    </citation>
    <scope>NUCLEOTIDE SEQUENCE [LARGE SCALE GENOMIC DNA]</scope>
    <source>
        <strain evidence="6">SP5</strain>
    </source>
</reference>
<dbReference type="Proteomes" id="UP000214646">
    <property type="component" value="Unassembled WGS sequence"/>
</dbReference>
<name>A0A225DDV6_9BACT</name>
<dbReference type="Gene3D" id="3.40.640.10">
    <property type="entry name" value="Type I PLP-dependent aspartate aminotransferase-like (Major domain)"/>
    <property type="match status" value="1"/>
</dbReference>
<protein>
    <submittedName>
        <fullName evidence="5">8-amino-7-oxononanoate synthase</fullName>
    </submittedName>
</protein>
<organism evidence="5 6">
    <name type="scientific">Fimbriiglobus ruber</name>
    <dbReference type="NCBI Taxonomy" id="1908690"/>
    <lineage>
        <taxon>Bacteria</taxon>
        <taxon>Pseudomonadati</taxon>
        <taxon>Planctomycetota</taxon>
        <taxon>Planctomycetia</taxon>
        <taxon>Gemmatales</taxon>
        <taxon>Gemmataceae</taxon>
        <taxon>Fimbriiglobus</taxon>
    </lineage>
</organism>
<dbReference type="PANTHER" id="PTHR13693:SF100">
    <property type="entry name" value="8-AMINO-7-OXONONANOATE SYNTHASE"/>
    <property type="match status" value="1"/>
</dbReference>
<dbReference type="InterPro" id="IPR004839">
    <property type="entry name" value="Aminotransferase_I/II_large"/>
</dbReference>
<sequence>MNLFDRWNTALADLRKQDRFRSFNRPQGLDFTSNDYLGYGAGRQPAPPGTAAPSPFAEGLSRSGMASRLLRGHHEVWERVEAELAAWHGAEAVLMMTSGYAANEGLLSTILEPGDWVATDELNHACIVDGLRLARCRRHSFRHNDLNHLEDGLKSEAAKAEPGRERFVITESLFSMDGDRAPLAEIVALAERYGAQVIVDEAHATGCFGATGAGLIDAAGVRGKVLASVHTGGKALGVPGAYIACSRLLKDYLINKCRHLIFTTALPAACGQWWLDMMPVVRADETGRAALHANSAHFRKALVNHGITPGGTEYVIPVVLGDNGRAVRAARQVQALGFDVRAIRPPSVPVGTARVRVSIHADHNSAILDQLAEALAAAVRSAQSEVGAPP</sequence>
<dbReference type="InterPro" id="IPR015422">
    <property type="entry name" value="PyrdxlP-dep_Trfase_small"/>
</dbReference>
<evidence type="ECO:0000313" key="5">
    <source>
        <dbReference type="EMBL" id="OWK34585.1"/>
    </source>
</evidence>
<evidence type="ECO:0000256" key="3">
    <source>
        <dbReference type="ARBA" id="ARBA00022898"/>
    </source>
</evidence>
<dbReference type="GO" id="GO:0008710">
    <property type="term" value="F:8-amino-7-oxononanoate synthase activity"/>
    <property type="evidence" value="ECO:0007669"/>
    <property type="project" value="TreeGrafter"/>
</dbReference>
<dbReference type="GO" id="GO:0009102">
    <property type="term" value="P:biotin biosynthetic process"/>
    <property type="evidence" value="ECO:0007669"/>
    <property type="project" value="TreeGrafter"/>
</dbReference>